<accession>A0A2M3ZXS3</accession>
<sequence>MQWRSCLILFHFASLRFPIVPVPDGTFQGFRVSSSPVRIATFAPMFVARLRWRRKILPASARLARYRATAIDSPAIEKPERNEMASFTRIR</sequence>
<name>A0A2M3ZXS3_9DIPT</name>
<protein>
    <submittedName>
        <fullName evidence="2">Putative secreted peptide</fullName>
    </submittedName>
</protein>
<evidence type="ECO:0000313" key="2">
    <source>
        <dbReference type="EMBL" id="MBW33260.1"/>
    </source>
</evidence>
<organism evidence="2">
    <name type="scientific">Anopheles braziliensis</name>
    <dbReference type="NCBI Taxonomy" id="58242"/>
    <lineage>
        <taxon>Eukaryota</taxon>
        <taxon>Metazoa</taxon>
        <taxon>Ecdysozoa</taxon>
        <taxon>Arthropoda</taxon>
        <taxon>Hexapoda</taxon>
        <taxon>Insecta</taxon>
        <taxon>Pterygota</taxon>
        <taxon>Neoptera</taxon>
        <taxon>Endopterygota</taxon>
        <taxon>Diptera</taxon>
        <taxon>Nematocera</taxon>
        <taxon>Culicoidea</taxon>
        <taxon>Culicidae</taxon>
        <taxon>Anophelinae</taxon>
        <taxon>Anopheles</taxon>
    </lineage>
</organism>
<dbReference type="EMBL" id="GGFM01012509">
    <property type="protein sequence ID" value="MBW33260.1"/>
    <property type="molecule type" value="Transcribed_RNA"/>
</dbReference>
<evidence type="ECO:0000256" key="1">
    <source>
        <dbReference type="SAM" id="SignalP"/>
    </source>
</evidence>
<keyword evidence="1" id="KW-0732">Signal</keyword>
<dbReference type="AlphaFoldDB" id="A0A2M3ZXS3"/>
<feature type="signal peptide" evidence="1">
    <location>
        <begin position="1"/>
        <end position="21"/>
    </location>
</feature>
<reference evidence="2" key="1">
    <citation type="submission" date="2018-01" db="EMBL/GenBank/DDBJ databases">
        <title>An insight into the sialome of Amazonian anophelines.</title>
        <authorList>
            <person name="Ribeiro J.M."/>
            <person name="Scarpassa V."/>
            <person name="Calvo E."/>
        </authorList>
    </citation>
    <scope>NUCLEOTIDE SEQUENCE</scope>
    <source>
        <tissue evidence="2">Salivary glands</tissue>
    </source>
</reference>
<proteinExistence type="predicted"/>
<feature type="chain" id="PRO_5014960484" evidence="1">
    <location>
        <begin position="22"/>
        <end position="91"/>
    </location>
</feature>